<comment type="caution">
    <text evidence="1">The sequence shown here is derived from an EMBL/GenBank/DDBJ whole genome shotgun (WGS) entry which is preliminary data.</text>
</comment>
<protein>
    <submittedName>
        <fullName evidence="1">Uncharacterized protein</fullName>
    </submittedName>
</protein>
<reference evidence="1 2" key="1">
    <citation type="journal article" date="2019" name="Commun. Biol.">
        <title>The bagworm genome reveals a unique fibroin gene that provides high tensile strength.</title>
        <authorList>
            <person name="Kono N."/>
            <person name="Nakamura H."/>
            <person name="Ohtoshi R."/>
            <person name="Tomita M."/>
            <person name="Numata K."/>
            <person name="Arakawa K."/>
        </authorList>
    </citation>
    <scope>NUCLEOTIDE SEQUENCE [LARGE SCALE GENOMIC DNA]</scope>
</reference>
<accession>A0A4C1SSX8</accession>
<evidence type="ECO:0000313" key="1">
    <source>
        <dbReference type="EMBL" id="GBP04437.1"/>
    </source>
</evidence>
<proteinExistence type="predicted"/>
<organism evidence="1 2">
    <name type="scientific">Eumeta variegata</name>
    <name type="common">Bagworm moth</name>
    <name type="synonym">Eumeta japonica</name>
    <dbReference type="NCBI Taxonomy" id="151549"/>
    <lineage>
        <taxon>Eukaryota</taxon>
        <taxon>Metazoa</taxon>
        <taxon>Ecdysozoa</taxon>
        <taxon>Arthropoda</taxon>
        <taxon>Hexapoda</taxon>
        <taxon>Insecta</taxon>
        <taxon>Pterygota</taxon>
        <taxon>Neoptera</taxon>
        <taxon>Endopterygota</taxon>
        <taxon>Lepidoptera</taxon>
        <taxon>Glossata</taxon>
        <taxon>Ditrysia</taxon>
        <taxon>Tineoidea</taxon>
        <taxon>Psychidae</taxon>
        <taxon>Oiketicinae</taxon>
        <taxon>Eumeta</taxon>
    </lineage>
</organism>
<sequence length="89" mass="10156">MVSVPPIKRAGRPRGGARAEGDSIVNFVRFAAPIVPQFWSQNVNKGRCYRTPKPRPEDGERRNRVRTLIDFGLYSYWSMIDFGEFASHA</sequence>
<dbReference type="Proteomes" id="UP000299102">
    <property type="component" value="Unassembled WGS sequence"/>
</dbReference>
<gene>
    <name evidence="1" type="ORF">EVAR_69683_1</name>
</gene>
<evidence type="ECO:0000313" key="2">
    <source>
        <dbReference type="Proteomes" id="UP000299102"/>
    </source>
</evidence>
<keyword evidence="2" id="KW-1185">Reference proteome</keyword>
<name>A0A4C1SSX8_EUMVA</name>
<dbReference type="AlphaFoldDB" id="A0A4C1SSX8"/>
<dbReference type="EMBL" id="BGZK01003772">
    <property type="protein sequence ID" value="GBP04437.1"/>
    <property type="molecule type" value="Genomic_DNA"/>
</dbReference>